<organism evidence="1 2">
    <name type="scientific">Clonorchis sinensis</name>
    <name type="common">Chinese liver fluke</name>
    <dbReference type="NCBI Taxonomy" id="79923"/>
    <lineage>
        <taxon>Eukaryota</taxon>
        <taxon>Metazoa</taxon>
        <taxon>Spiralia</taxon>
        <taxon>Lophotrochozoa</taxon>
        <taxon>Platyhelminthes</taxon>
        <taxon>Trematoda</taxon>
        <taxon>Digenea</taxon>
        <taxon>Opisthorchiida</taxon>
        <taxon>Opisthorchiata</taxon>
        <taxon>Opisthorchiidae</taxon>
        <taxon>Clonorchis</taxon>
    </lineage>
</organism>
<protein>
    <submittedName>
        <fullName evidence="1">Uncharacterized protein</fullName>
    </submittedName>
</protein>
<sequence length="297" mass="33469">MKTNPNREACAKFLILSIIRELKSETGNWSQFLQDKENLYGSRAAFKSERSFKIQGSRQSCRKMQNSLYSGHYAQKNFTSGLLGEVSFALMNRYLGNRKEESWYCVVRCGFNVRRRACSNGQHKKVAFKVKQPFVFYASGMPGKGDQKPTRNRTFMLAFYTQLNVGSPLNTGKHVDDGNGLAKGANKRCFSSIQGGGHESVQSAQVSSISREFGSELLQLSYVLTAPVLTAKRFLLKVYLALLESSRYHHVPPEKATCPNVHEDFDVLSAKAFCPLFFAACLQFRQLFRLPELLGDI</sequence>
<name>G7YR08_CLOSI</name>
<dbReference type="AlphaFoldDB" id="G7YR08"/>
<dbReference type="EMBL" id="DF144006">
    <property type="protein sequence ID" value="GAA55388.1"/>
    <property type="molecule type" value="Genomic_DNA"/>
</dbReference>
<gene>
    <name evidence="1" type="ORF">CLF_107795</name>
</gene>
<dbReference type="Proteomes" id="UP000008909">
    <property type="component" value="Unassembled WGS sequence"/>
</dbReference>
<evidence type="ECO:0000313" key="2">
    <source>
        <dbReference type="Proteomes" id="UP000008909"/>
    </source>
</evidence>
<evidence type="ECO:0000313" key="1">
    <source>
        <dbReference type="EMBL" id="GAA55388.1"/>
    </source>
</evidence>
<reference key="2">
    <citation type="submission" date="2011-10" db="EMBL/GenBank/DDBJ databases">
        <title>The genome and transcriptome sequence of Clonorchis sinensis provide insights into the carcinogenic liver fluke.</title>
        <authorList>
            <person name="Wang X."/>
            <person name="Huang Y."/>
            <person name="Chen W."/>
            <person name="Liu H."/>
            <person name="Guo L."/>
            <person name="Chen Y."/>
            <person name="Luo F."/>
            <person name="Zhou W."/>
            <person name="Sun J."/>
            <person name="Mao Q."/>
            <person name="Liang P."/>
            <person name="Zhou C."/>
            <person name="Tian Y."/>
            <person name="Men J."/>
            <person name="Lv X."/>
            <person name="Huang L."/>
            <person name="Zhou J."/>
            <person name="Hu Y."/>
            <person name="Li R."/>
            <person name="Zhang F."/>
            <person name="Lei H."/>
            <person name="Li X."/>
            <person name="Hu X."/>
            <person name="Liang C."/>
            <person name="Xu J."/>
            <person name="Wu Z."/>
            <person name="Yu X."/>
        </authorList>
    </citation>
    <scope>NUCLEOTIDE SEQUENCE</scope>
    <source>
        <strain>Henan</strain>
    </source>
</reference>
<accession>G7YR08</accession>
<proteinExistence type="predicted"/>
<reference evidence="1" key="1">
    <citation type="journal article" date="2011" name="Genome Biol.">
        <title>The draft genome of the carcinogenic human liver fluke Clonorchis sinensis.</title>
        <authorList>
            <person name="Wang X."/>
            <person name="Chen W."/>
            <person name="Huang Y."/>
            <person name="Sun J."/>
            <person name="Men J."/>
            <person name="Liu H."/>
            <person name="Luo F."/>
            <person name="Guo L."/>
            <person name="Lv X."/>
            <person name="Deng C."/>
            <person name="Zhou C."/>
            <person name="Fan Y."/>
            <person name="Li X."/>
            <person name="Huang L."/>
            <person name="Hu Y."/>
            <person name="Liang C."/>
            <person name="Hu X."/>
            <person name="Xu J."/>
            <person name="Yu X."/>
        </authorList>
    </citation>
    <scope>NUCLEOTIDE SEQUENCE [LARGE SCALE GENOMIC DNA]</scope>
    <source>
        <strain evidence="1">Henan</strain>
    </source>
</reference>
<keyword evidence="2" id="KW-1185">Reference proteome</keyword>